<evidence type="ECO:0000256" key="1">
    <source>
        <dbReference type="SAM" id="MobiDB-lite"/>
    </source>
</evidence>
<reference evidence="2 3" key="1">
    <citation type="submission" date="2020-02" db="EMBL/GenBank/DDBJ databases">
        <title>Draft genome sequence of Haematococcus lacustris strain NIES-144.</title>
        <authorList>
            <person name="Morimoto D."/>
            <person name="Nakagawa S."/>
            <person name="Yoshida T."/>
            <person name="Sawayama S."/>
        </authorList>
    </citation>
    <scope>NUCLEOTIDE SEQUENCE [LARGE SCALE GENOMIC DNA]</scope>
    <source>
        <strain evidence="2 3">NIES-144</strain>
    </source>
</reference>
<accession>A0A699Z9J6</accession>
<feature type="region of interest" description="Disordered" evidence="1">
    <location>
        <begin position="1"/>
        <end position="27"/>
    </location>
</feature>
<sequence length="272" mass="28919">MASLSEQAQPNGKRAAKRRWAPETEDSARARLRARLAKEEEANLIAKEVKAGTADAQERDVQIRAIFGRWAVRDVADADAFAGLLRLSQNPCTSNSKKAAAFEHSSSAVVCSACTDDLASRRLAARLIPRHLHAFPALLEQAAVVLIGLHASGAGSTGSDEAAAAHATRLDALQGLSSVLQAATQLGDRGPAIVLRVVHHLMRQVLACSLAAWLTQKPGLCRLCMSCPSCSYAFHLCPGLLAISARVHAKCVPMSMHALATRGRGLLRAMLP</sequence>
<dbReference type="EMBL" id="BLLF01001368">
    <property type="protein sequence ID" value="GFH18851.1"/>
    <property type="molecule type" value="Genomic_DNA"/>
</dbReference>
<gene>
    <name evidence="2" type="ORF">HaLaN_15718</name>
</gene>
<comment type="caution">
    <text evidence="2">The sequence shown here is derived from an EMBL/GenBank/DDBJ whole genome shotgun (WGS) entry which is preliminary data.</text>
</comment>
<keyword evidence="3" id="KW-1185">Reference proteome</keyword>
<name>A0A699Z9J6_HAELA</name>
<dbReference type="Proteomes" id="UP000485058">
    <property type="component" value="Unassembled WGS sequence"/>
</dbReference>
<evidence type="ECO:0000313" key="3">
    <source>
        <dbReference type="Proteomes" id="UP000485058"/>
    </source>
</evidence>
<evidence type="ECO:0000313" key="2">
    <source>
        <dbReference type="EMBL" id="GFH18851.1"/>
    </source>
</evidence>
<proteinExistence type="predicted"/>
<feature type="compositionally biased region" description="Polar residues" evidence="1">
    <location>
        <begin position="1"/>
        <end position="10"/>
    </location>
</feature>
<protein>
    <submittedName>
        <fullName evidence="2">Uncharacterized protein</fullName>
    </submittedName>
</protein>
<organism evidence="2 3">
    <name type="scientific">Haematococcus lacustris</name>
    <name type="common">Green alga</name>
    <name type="synonym">Haematococcus pluvialis</name>
    <dbReference type="NCBI Taxonomy" id="44745"/>
    <lineage>
        <taxon>Eukaryota</taxon>
        <taxon>Viridiplantae</taxon>
        <taxon>Chlorophyta</taxon>
        <taxon>core chlorophytes</taxon>
        <taxon>Chlorophyceae</taxon>
        <taxon>CS clade</taxon>
        <taxon>Chlamydomonadales</taxon>
        <taxon>Haematococcaceae</taxon>
        <taxon>Haematococcus</taxon>
    </lineage>
</organism>
<dbReference type="AlphaFoldDB" id="A0A699Z9J6"/>